<evidence type="ECO:0000256" key="4">
    <source>
        <dbReference type="ARBA" id="ARBA00022982"/>
    </source>
</evidence>
<evidence type="ECO:0000256" key="7">
    <source>
        <dbReference type="SAM" id="SignalP"/>
    </source>
</evidence>
<feature type="chain" id="PRO_5043769182" description="High potential iron-sulfur proteins family profile domain-containing protein" evidence="7">
    <location>
        <begin position="24"/>
        <end position="103"/>
    </location>
</feature>
<dbReference type="SUPFAM" id="SSF57652">
    <property type="entry name" value="HIPIP (high potential iron protein)"/>
    <property type="match status" value="1"/>
</dbReference>
<organism evidence="9 10">
    <name type="scientific">Peredibacter starrii</name>
    <dbReference type="NCBI Taxonomy" id="28202"/>
    <lineage>
        <taxon>Bacteria</taxon>
        <taxon>Pseudomonadati</taxon>
        <taxon>Bdellovibrionota</taxon>
        <taxon>Bacteriovoracia</taxon>
        <taxon>Bacteriovoracales</taxon>
        <taxon>Bacteriovoracaceae</taxon>
        <taxon>Peredibacter</taxon>
    </lineage>
</organism>
<dbReference type="Gene3D" id="4.10.490.10">
    <property type="entry name" value="High potential iron-sulphur protein"/>
    <property type="match status" value="1"/>
</dbReference>
<evidence type="ECO:0000259" key="8">
    <source>
        <dbReference type="PROSITE" id="PS51373"/>
    </source>
</evidence>
<name>A0AAX4HJ30_9BACT</name>
<keyword evidence="6" id="KW-0411">Iron-sulfur</keyword>
<keyword evidence="2" id="KW-0004">4Fe-4S</keyword>
<dbReference type="RefSeq" id="WP_321389604.1">
    <property type="nucleotide sequence ID" value="NZ_CP139487.1"/>
</dbReference>
<keyword evidence="5" id="KW-0408">Iron</keyword>
<evidence type="ECO:0000256" key="5">
    <source>
        <dbReference type="ARBA" id="ARBA00023004"/>
    </source>
</evidence>
<evidence type="ECO:0000256" key="6">
    <source>
        <dbReference type="ARBA" id="ARBA00023014"/>
    </source>
</evidence>
<dbReference type="EMBL" id="CP139487">
    <property type="protein sequence ID" value="WPU63248.1"/>
    <property type="molecule type" value="Genomic_DNA"/>
</dbReference>
<keyword evidence="3" id="KW-0479">Metal-binding</keyword>
<dbReference type="GO" id="GO:0046872">
    <property type="term" value="F:metal ion binding"/>
    <property type="evidence" value="ECO:0007669"/>
    <property type="project" value="UniProtKB-KW"/>
</dbReference>
<dbReference type="KEGG" id="psti:SOO65_11185"/>
<proteinExistence type="predicted"/>
<sequence>MKRREFLKTSLFFAAVSTVVGKAAGLLNDAVAAGTFVTAGKLGYKEVSPQAKNGKQCSTCKHYKAGAAGVGECTLPAMKNAMKTPTAPMVKEGAYCNMWAKKA</sequence>
<evidence type="ECO:0000256" key="3">
    <source>
        <dbReference type="ARBA" id="ARBA00022723"/>
    </source>
</evidence>
<evidence type="ECO:0000313" key="10">
    <source>
        <dbReference type="Proteomes" id="UP001324634"/>
    </source>
</evidence>
<dbReference type="GO" id="GO:0019646">
    <property type="term" value="P:aerobic electron transport chain"/>
    <property type="evidence" value="ECO:0007669"/>
    <property type="project" value="InterPro"/>
</dbReference>
<keyword evidence="1" id="KW-0813">Transport</keyword>
<accession>A0AAX4HJ30</accession>
<feature type="domain" description="High potential iron-sulfur proteins family profile" evidence="8">
    <location>
        <begin position="26"/>
        <end position="103"/>
    </location>
</feature>
<reference evidence="9 10" key="1">
    <citation type="submission" date="2023-11" db="EMBL/GenBank/DDBJ databases">
        <title>Peredibacter starrii A3.12.</title>
        <authorList>
            <person name="Mitchell R.J."/>
        </authorList>
    </citation>
    <scope>NUCLEOTIDE SEQUENCE [LARGE SCALE GENOMIC DNA]</scope>
    <source>
        <strain evidence="9 10">A3.12</strain>
    </source>
</reference>
<evidence type="ECO:0000256" key="1">
    <source>
        <dbReference type="ARBA" id="ARBA00022448"/>
    </source>
</evidence>
<feature type="signal peptide" evidence="7">
    <location>
        <begin position="1"/>
        <end position="23"/>
    </location>
</feature>
<evidence type="ECO:0000313" key="9">
    <source>
        <dbReference type="EMBL" id="WPU63248.1"/>
    </source>
</evidence>
<dbReference type="GO" id="GO:0051539">
    <property type="term" value="F:4 iron, 4 sulfur cluster binding"/>
    <property type="evidence" value="ECO:0007669"/>
    <property type="project" value="UniProtKB-KW"/>
</dbReference>
<gene>
    <name evidence="9" type="ORF">SOO65_11185</name>
</gene>
<dbReference type="InterPro" id="IPR036369">
    <property type="entry name" value="HIPIP_sf"/>
</dbReference>
<dbReference type="InterPro" id="IPR000170">
    <property type="entry name" value="High_potential_FeS_prot"/>
</dbReference>
<dbReference type="GO" id="GO:0009055">
    <property type="term" value="F:electron transfer activity"/>
    <property type="evidence" value="ECO:0007669"/>
    <property type="project" value="InterPro"/>
</dbReference>
<keyword evidence="7" id="KW-0732">Signal</keyword>
<protein>
    <recommendedName>
        <fullName evidence="8">High potential iron-sulfur proteins family profile domain-containing protein</fullName>
    </recommendedName>
</protein>
<keyword evidence="4" id="KW-0249">Electron transport</keyword>
<keyword evidence="10" id="KW-1185">Reference proteome</keyword>
<dbReference type="Proteomes" id="UP001324634">
    <property type="component" value="Chromosome"/>
</dbReference>
<dbReference type="PROSITE" id="PS51373">
    <property type="entry name" value="HIPIP"/>
    <property type="match status" value="1"/>
</dbReference>
<evidence type="ECO:0000256" key="2">
    <source>
        <dbReference type="ARBA" id="ARBA00022485"/>
    </source>
</evidence>
<dbReference type="AlphaFoldDB" id="A0AAX4HJ30"/>